<dbReference type="EMBL" id="X60774">
    <property type="protein sequence ID" value="CAA43184.1"/>
    <property type="molecule type" value="Genomic_DNA"/>
</dbReference>
<dbReference type="AlphaFoldDB" id="Q26105"/>
<dbReference type="GO" id="GO:0008270">
    <property type="term" value="F:zinc ion binding"/>
    <property type="evidence" value="ECO:0007669"/>
    <property type="project" value="UniProtKB-KW"/>
</dbReference>
<dbReference type="InterPro" id="IPR036875">
    <property type="entry name" value="Znf_CCHC_sf"/>
</dbReference>
<keyword evidence="1" id="KW-0863">Zinc-finger</keyword>
<dbReference type="SUPFAM" id="SSF57756">
    <property type="entry name" value="Retrovirus zinc finger-like domains"/>
    <property type="match status" value="1"/>
</dbReference>
<evidence type="ECO:0000313" key="4">
    <source>
        <dbReference type="EMBL" id="CAA43184.1"/>
    </source>
</evidence>
<dbReference type="InterPro" id="IPR001878">
    <property type="entry name" value="Znf_CCHC"/>
</dbReference>
<protein>
    <submittedName>
        <fullName evidence="4">ORF1 protein</fullName>
    </submittedName>
</protein>
<keyword evidence="1" id="KW-0479">Metal-binding</keyword>
<sequence>MEKISEVFEKLPKEVSAAIQELSPDAIREVIGGLVDPERAQAYLKAESEKLKQAAKEAAETELCGREQGECPEPRTSIRIGTGKEPDAAAENRELVAKCAAMMAMMTKAAAEKETPRTWSTKAYEYQHVFNASVKALIQAKEFDKAVVKLDARNADLALADKQPGILATLDTAKSYAQGSGESMSNALVSFLLIQAVNDRDTCSSQRSLPTRQGVWTGDRSKQRGGYKRYGQQPSSSTAPPAKSFRCFKCGRNGHYASSCHAKTT</sequence>
<feature type="domain" description="CCHC-type" evidence="3">
    <location>
        <begin position="246"/>
        <end position="260"/>
    </location>
</feature>
<reference evidence="4" key="1">
    <citation type="journal article" date="1992" name="Nucleic Acids Res.">
        <title>Unusual features of the retroid element PAT from the nematode Panagrellus redivivus.</title>
        <authorList>
            <person name="de Chastonay Y."/>
            <person name="Felder H."/>
            <person name="Link C."/>
            <person name="Aeby P."/>
            <person name="Tobler H."/>
            <person name="Muller F."/>
        </authorList>
    </citation>
    <scope>NUCLEOTIDE SEQUENCE</scope>
    <source>
        <strain evidence="4">C15</strain>
    </source>
</reference>
<dbReference type="GO" id="GO:0003676">
    <property type="term" value="F:nucleic acid binding"/>
    <property type="evidence" value="ECO:0007669"/>
    <property type="project" value="InterPro"/>
</dbReference>
<proteinExistence type="predicted"/>
<name>Q26105_PANRE</name>
<organism evidence="4">
    <name type="scientific">Panagrellus redivivus</name>
    <name type="common">Microworm</name>
    <dbReference type="NCBI Taxonomy" id="6233"/>
    <lineage>
        <taxon>Eukaryota</taxon>
        <taxon>Metazoa</taxon>
        <taxon>Ecdysozoa</taxon>
        <taxon>Nematoda</taxon>
        <taxon>Chromadorea</taxon>
        <taxon>Rhabditida</taxon>
        <taxon>Tylenchina</taxon>
        <taxon>Panagrolaimomorpha</taxon>
        <taxon>Panagrolaimoidea</taxon>
        <taxon>Panagrolaimidae</taxon>
        <taxon>Panagrellus</taxon>
    </lineage>
</organism>
<dbReference type="PIR" id="A56636">
    <property type="entry name" value="A56636"/>
</dbReference>
<evidence type="ECO:0000256" key="1">
    <source>
        <dbReference type="PROSITE-ProRule" id="PRU00047"/>
    </source>
</evidence>
<feature type="compositionally biased region" description="Basic and acidic residues" evidence="2">
    <location>
        <begin position="64"/>
        <end position="73"/>
    </location>
</feature>
<accession>Q26105</accession>
<evidence type="ECO:0000256" key="2">
    <source>
        <dbReference type="SAM" id="MobiDB-lite"/>
    </source>
</evidence>
<dbReference type="GO" id="GO:0019899">
    <property type="term" value="F:enzyme binding"/>
    <property type="evidence" value="ECO:0007669"/>
    <property type="project" value="UniProtKB-ARBA"/>
</dbReference>
<keyword evidence="1" id="KW-0862">Zinc</keyword>
<gene>
    <name evidence="4" type="primary">ORF1</name>
</gene>
<feature type="region of interest" description="Disordered" evidence="2">
    <location>
        <begin position="64"/>
        <end position="87"/>
    </location>
</feature>
<feature type="region of interest" description="Disordered" evidence="2">
    <location>
        <begin position="203"/>
        <end position="241"/>
    </location>
</feature>
<evidence type="ECO:0000259" key="3">
    <source>
        <dbReference type="PROSITE" id="PS50158"/>
    </source>
</evidence>
<dbReference type="PROSITE" id="PS50158">
    <property type="entry name" value="ZF_CCHC"/>
    <property type="match status" value="1"/>
</dbReference>